<dbReference type="PANTHER" id="PTHR34800">
    <property type="entry name" value="TETRAPYRROLE-BINDING PROTEIN, CHLOROPLASTIC"/>
    <property type="match status" value="1"/>
</dbReference>
<accession>A0A6J4NJH1</accession>
<dbReference type="InterPro" id="IPR008629">
    <property type="entry name" value="GUN4-like"/>
</dbReference>
<evidence type="ECO:0000259" key="1">
    <source>
        <dbReference type="Pfam" id="PF05419"/>
    </source>
</evidence>
<dbReference type="AlphaFoldDB" id="A0A6J4NJH1"/>
<reference evidence="2" key="1">
    <citation type="submission" date="2020-02" db="EMBL/GenBank/DDBJ databases">
        <authorList>
            <person name="Meier V. D."/>
        </authorList>
    </citation>
    <scope>NUCLEOTIDE SEQUENCE</scope>
    <source>
        <strain evidence="2">AVDCRST_MAG84</strain>
    </source>
</reference>
<name>A0A6J4NJH1_9CYAN</name>
<dbReference type="Gene3D" id="1.25.40.620">
    <property type="match status" value="1"/>
</dbReference>
<keyword evidence="2" id="KW-0418">Kinase</keyword>
<organism evidence="2">
    <name type="scientific">uncultured Microcoleus sp</name>
    <dbReference type="NCBI Taxonomy" id="259945"/>
    <lineage>
        <taxon>Bacteria</taxon>
        <taxon>Bacillati</taxon>
        <taxon>Cyanobacteriota</taxon>
        <taxon>Cyanophyceae</taxon>
        <taxon>Oscillatoriophycideae</taxon>
        <taxon>Oscillatoriales</taxon>
        <taxon>Microcoleaceae</taxon>
        <taxon>Microcoleus</taxon>
        <taxon>environmental samples</taxon>
    </lineage>
</organism>
<protein>
    <submittedName>
        <fullName evidence="2">Serine/threonine kinase</fullName>
    </submittedName>
</protein>
<dbReference type="Pfam" id="PF05419">
    <property type="entry name" value="GUN4"/>
    <property type="match status" value="1"/>
</dbReference>
<proteinExistence type="predicted"/>
<dbReference type="EMBL" id="CADCTZ010001298">
    <property type="protein sequence ID" value="CAA9389588.1"/>
    <property type="molecule type" value="Genomic_DNA"/>
</dbReference>
<dbReference type="PANTHER" id="PTHR34800:SF1">
    <property type="entry name" value="TETRAPYRROLE-BINDING PROTEIN, CHLOROPLASTIC"/>
    <property type="match status" value="1"/>
</dbReference>
<dbReference type="SUPFAM" id="SSF140869">
    <property type="entry name" value="GUN4-like"/>
    <property type="match status" value="1"/>
</dbReference>
<dbReference type="GO" id="GO:0046906">
    <property type="term" value="F:tetrapyrrole binding"/>
    <property type="evidence" value="ECO:0007669"/>
    <property type="project" value="TreeGrafter"/>
</dbReference>
<dbReference type="CDD" id="cd16383">
    <property type="entry name" value="GUN4"/>
    <property type="match status" value="1"/>
</dbReference>
<feature type="domain" description="GUN4-like" evidence="1">
    <location>
        <begin position="125"/>
        <end position="248"/>
    </location>
</feature>
<dbReference type="GO" id="GO:0016301">
    <property type="term" value="F:kinase activity"/>
    <property type="evidence" value="ECO:0007669"/>
    <property type="project" value="UniProtKB-KW"/>
</dbReference>
<gene>
    <name evidence="2" type="ORF">AVDCRST_MAG84-5534</name>
</gene>
<dbReference type="Gene3D" id="1.10.10.1770">
    <property type="entry name" value="Gun4-like"/>
    <property type="match status" value="1"/>
</dbReference>
<sequence>MSNCPVCGAEYIEEKAELCSICGWDLTPYPQRAKPSKTYLKKEQVRLQWAKQMWELTRNQQNWSAKLDELQGELQQGAIARTYLQSQLEWVLYRLEQLNPEFIVSTLQRLEDKIGAIPDKTPAISEVGMDYRQLTKLLETGKWRKADEHTWEILLQIAVREDEGWLSAADIDSFPPTDLRTIDQLWQQYSSGRFGLSVQQQIWESTEANYTEFCDRVGWRVKENWKYYSELSFNENAPPGHLPVTAWRQRACYGAGKLTAAENFARIAAKLATGDR</sequence>
<keyword evidence="2" id="KW-0808">Transferase</keyword>
<evidence type="ECO:0000313" key="2">
    <source>
        <dbReference type="EMBL" id="CAA9389588.1"/>
    </source>
</evidence>
<dbReference type="InterPro" id="IPR037215">
    <property type="entry name" value="GUN4-like_sf"/>
</dbReference>